<dbReference type="EMBL" id="AECV01000001">
    <property type="protein sequence ID" value="EFW30512.1"/>
    <property type="molecule type" value="Genomic_DNA"/>
</dbReference>
<dbReference type="PANTHER" id="PTHR43418">
    <property type="entry name" value="MULTIFUNCTIONAL TRYPTOPHAN BIOSYNTHESIS PROTEIN-RELATED"/>
    <property type="match status" value="1"/>
</dbReference>
<feature type="binding site" evidence="8">
    <location>
        <position position="252"/>
    </location>
    <ligand>
        <name>L-glutamine</name>
        <dbReference type="ChEBI" id="CHEBI:58359"/>
    </ligand>
</feature>
<feature type="binding site" evidence="8">
    <location>
        <position position="221"/>
    </location>
    <ligand>
        <name>L-glutamine</name>
        <dbReference type="ChEBI" id="CHEBI:58359"/>
    </ligand>
</feature>
<dbReference type="AlphaFoldDB" id="E7MZJ8"/>
<protein>
    <recommendedName>
        <fullName evidence="8">Carbamoyl phosphate synthase small chain</fullName>
        <ecNumber evidence="8">6.3.5.5</ecNumber>
    </recommendedName>
    <alternativeName>
        <fullName evidence="8">Carbamoyl phosphate synthetase glutamine chain</fullName>
    </alternativeName>
</protein>
<dbReference type="RefSeq" id="WP_009348780.1">
    <property type="nucleotide sequence ID" value="NZ_GL638127.1"/>
</dbReference>
<dbReference type="InterPro" id="IPR002474">
    <property type="entry name" value="CarbamoylP_synth_ssu_N"/>
</dbReference>
<gene>
    <name evidence="8 10" type="primary">carA</name>
    <name evidence="10" type="ORF">HMPREF9555_00140</name>
</gene>
<dbReference type="InterPro" id="IPR017926">
    <property type="entry name" value="GATASE"/>
</dbReference>
<feature type="binding site" evidence="8">
    <location>
        <position position="249"/>
    </location>
    <ligand>
        <name>L-glutamine</name>
        <dbReference type="ChEBI" id="CHEBI:58359"/>
    </ligand>
</feature>
<feature type="active site" evidence="8">
    <location>
        <position position="333"/>
    </location>
</feature>
<dbReference type="InterPro" id="IPR050472">
    <property type="entry name" value="Anth_synth/Amidotransfase"/>
</dbReference>
<dbReference type="GO" id="GO:0004359">
    <property type="term" value="F:glutaminase activity"/>
    <property type="evidence" value="ECO:0007669"/>
    <property type="project" value="RHEA"/>
</dbReference>
<dbReference type="HOGENOM" id="CLU_035901_2_1_9"/>
<evidence type="ECO:0000259" key="9">
    <source>
        <dbReference type="SMART" id="SM01097"/>
    </source>
</evidence>
<dbReference type="GO" id="GO:0044205">
    <property type="term" value="P:'de novo' UMP biosynthetic process"/>
    <property type="evidence" value="ECO:0007669"/>
    <property type="project" value="UniProtKB-UniRule"/>
</dbReference>
<name>E7MZJ8_9FIRM</name>
<feature type="binding site" evidence="8">
    <location>
        <position position="223"/>
    </location>
    <ligand>
        <name>L-glutamine</name>
        <dbReference type="ChEBI" id="CHEBI:58359"/>
    </ligand>
</feature>
<keyword evidence="5 8" id="KW-0067">ATP-binding</keyword>
<dbReference type="Gene3D" id="3.40.50.880">
    <property type="match status" value="1"/>
</dbReference>
<dbReference type="InterPro" id="IPR029062">
    <property type="entry name" value="Class_I_gatase-like"/>
</dbReference>
<evidence type="ECO:0000256" key="2">
    <source>
        <dbReference type="ARBA" id="ARBA00007800"/>
    </source>
</evidence>
<dbReference type="NCBIfam" id="TIGR01368">
    <property type="entry name" value="CPSaseIIsmall"/>
    <property type="match status" value="1"/>
</dbReference>
<comment type="pathway">
    <text evidence="1 8">Amino-acid biosynthesis; L-arginine biosynthesis; carbamoyl phosphate from bicarbonate: step 1/1.</text>
</comment>
<feature type="domain" description="Carbamoyl-phosphate synthase small subunit N-terminal" evidence="9">
    <location>
        <begin position="1"/>
        <end position="131"/>
    </location>
</feature>
<comment type="caution">
    <text evidence="10">The sequence shown here is derived from an EMBL/GenBank/DDBJ whole genome shotgun (WGS) entry which is preliminary data.</text>
</comment>
<dbReference type="CDD" id="cd01744">
    <property type="entry name" value="GATase1_CPSase"/>
    <property type="match status" value="1"/>
</dbReference>
<dbReference type="GO" id="GO:0006541">
    <property type="term" value="P:glutamine metabolic process"/>
    <property type="evidence" value="ECO:0007669"/>
    <property type="project" value="InterPro"/>
</dbReference>
<comment type="function">
    <text evidence="8">Small subunit of the glutamine-dependent carbamoyl phosphate synthetase (CPSase). CPSase catalyzes the formation of carbamoyl phosphate from the ammonia moiety of glutamine, carbonate, and phosphate donated by ATP, constituting the first step of 2 biosynthetic pathways, one leading to arginine and/or urea and the other to pyrimidine nucleotides. The small subunit (glutamine amidotransferase) binds and cleaves glutamine to supply the large subunit with the substrate ammonia.</text>
</comment>
<dbReference type="PRINTS" id="PR00096">
    <property type="entry name" value="GATASE"/>
</dbReference>
<evidence type="ECO:0000256" key="6">
    <source>
        <dbReference type="ARBA" id="ARBA00022962"/>
    </source>
</evidence>
<keyword evidence="8" id="KW-0055">Arginine biosynthesis</keyword>
<keyword evidence="8" id="KW-0028">Amino-acid biosynthesis</keyword>
<dbReference type="UniPathway" id="UPA00068">
    <property type="reaction ID" value="UER00171"/>
</dbReference>
<feature type="region of interest" description="CPSase" evidence="8">
    <location>
        <begin position="1"/>
        <end position="172"/>
    </location>
</feature>
<dbReference type="PRINTS" id="PR00099">
    <property type="entry name" value="CPSGATASE"/>
</dbReference>
<dbReference type="GO" id="GO:0005524">
    <property type="term" value="F:ATP binding"/>
    <property type="evidence" value="ECO:0007669"/>
    <property type="project" value="UniProtKB-UniRule"/>
</dbReference>
<comment type="similarity">
    <text evidence="2 8">Belongs to the CarA family.</text>
</comment>
<accession>E7MZJ8</accession>
<dbReference type="GO" id="GO:0006207">
    <property type="term" value="P:'de novo' pyrimidine nucleobase biosynthetic process"/>
    <property type="evidence" value="ECO:0007669"/>
    <property type="project" value="InterPro"/>
</dbReference>
<dbReference type="PANTHER" id="PTHR43418:SF7">
    <property type="entry name" value="CARBAMOYL-PHOSPHATE SYNTHASE SMALL CHAIN"/>
    <property type="match status" value="1"/>
</dbReference>
<dbReference type="SMART" id="SM01097">
    <property type="entry name" value="CPSase_sm_chain"/>
    <property type="match status" value="1"/>
</dbReference>
<dbReference type="HAMAP" id="MF_01209">
    <property type="entry name" value="CPSase_S_chain"/>
    <property type="match status" value="1"/>
</dbReference>
<dbReference type="GO" id="GO:0006526">
    <property type="term" value="P:L-arginine biosynthetic process"/>
    <property type="evidence" value="ECO:0007669"/>
    <property type="project" value="UniProtKB-UniRule"/>
</dbReference>
<dbReference type="EC" id="6.3.5.5" evidence="8"/>
<evidence type="ECO:0000256" key="7">
    <source>
        <dbReference type="ARBA" id="ARBA00048816"/>
    </source>
</evidence>
<evidence type="ECO:0000256" key="5">
    <source>
        <dbReference type="ARBA" id="ARBA00022840"/>
    </source>
</evidence>
<dbReference type="Pfam" id="PF00988">
    <property type="entry name" value="CPSase_sm_chain"/>
    <property type="match status" value="1"/>
</dbReference>
<sequence length="357" mass="38847">MKGKLILEDGAIFPGTLLQGSAASVGEVVFTTCMTGYQECLTDPSFCGQILTMTYPLIGNYGVAEKFMQAPQPFVRGFVIGELCDLPNNWQSEGTLVDFLHKYHIPCLYDVDTRAVTRHIRSAGAMKGVLVPSDASDEEVRRLLAIELPHDHVDTVTTREVYVLETDVSNAPHIVAMDFGVKRSILQNINRIGAKVTVVPAHTTAEEVLALDPDGVFLSNGPGDPQDVPEIVAEIQKLVGKKPIFGICLGHQLLALTFGAKTYKMKFGHRGGNQPVKTLTTGQVHISAQNHGYAVAPASLAGTPLEVTHINVNDETIEGLRHTSLPIFSVQYHPEAAPGPDDNMYLFDTFWDLMKGV</sequence>
<feature type="binding site" evidence="8">
    <location>
        <position position="292"/>
    </location>
    <ligand>
        <name>L-glutamine</name>
        <dbReference type="ChEBI" id="CHEBI:58359"/>
    </ligand>
</feature>
<organism evidence="10 11">
    <name type="scientific">Selenomonas artemidis F0399</name>
    <dbReference type="NCBI Taxonomy" id="749551"/>
    <lineage>
        <taxon>Bacteria</taxon>
        <taxon>Bacillati</taxon>
        <taxon>Bacillota</taxon>
        <taxon>Negativicutes</taxon>
        <taxon>Selenomonadales</taxon>
        <taxon>Selenomonadaceae</taxon>
        <taxon>Selenomonas</taxon>
    </lineage>
</organism>
<keyword evidence="8" id="KW-0665">Pyrimidine biosynthesis</keyword>
<comment type="catalytic activity">
    <reaction evidence="8">
        <text>L-glutamine + H2O = L-glutamate + NH4(+)</text>
        <dbReference type="Rhea" id="RHEA:15889"/>
        <dbReference type="ChEBI" id="CHEBI:15377"/>
        <dbReference type="ChEBI" id="CHEBI:28938"/>
        <dbReference type="ChEBI" id="CHEBI:29985"/>
        <dbReference type="ChEBI" id="CHEBI:58359"/>
    </reaction>
</comment>
<dbReference type="Proteomes" id="UP000004633">
    <property type="component" value="Unassembled WGS sequence"/>
</dbReference>
<dbReference type="GO" id="GO:0004088">
    <property type="term" value="F:carbamoyl-phosphate synthase (glutamine-hydrolyzing) activity"/>
    <property type="evidence" value="ECO:0007669"/>
    <property type="project" value="UniProtKB-UniRule"/>
</dbReference>
<comment type="subunit">
    <text evidence="8">Composed of two chains; the small (or glutamine) chain promotes the hydrolysis of glutamine to ammonia, which is used by the large (or ammonia) chain to synthesize carbamoyl phosphate. Tetramer of heterodimers (alpha,beta)4.</text>
</comment>
<dbReference type="PRINTS" id="PR00097">
    <property type="entry name" value="ANTSNTHASEII"/>
</dbReference>
<dbReference type="STRING" id="749551.HMPREF9555_00140"/>
<reference evidence="10 11" key="1">
    <citation type="submission" date="2010-08" db="EMBL/GenBank/DDBJ databases">
        <authorList>
            <person name="Weinstock G."/>
            <person name="Sodergren E."/>
            <person name="Clifton S."/>
            <person name="Fulton L."/>
            <person name="Fulton B."/>
            <person name="Courtney L."/>
            <person name="Fronick C."/>
            <person name="Harrison M."/>
            <person name="Strong C."/>
            <person name="Farmer C."/>
            <person name="Delahaunty K."/>
            <person name="Markovic C."/>
            <person name="Hall O."/>
            <person name="Minx P."/>
            <person name="Tomlinson C."/>
            <person name="Mitreva M."/>
            <person name="Hou S."/>
            <person name="Chen J."/>
            <person name="Wollam A."/>
            <person name="Pepin K.H."/>
            <person name="Johnson M."/>
            <person name="Bhonagiri V."/>
            <person name="Zhang X."/>
            <person name="Suruliraj S."/>
            <person name="Warren W."/>
            <person name="Chinwalla A."/>
            <person name="Mardis E.R."/>
            <person name="Wilson R.K."/>
        </authorList>
    </citation>
    <scope>NUCLEOTIDE SEQUENCE [LARGE SCALE GENOMIC DNA]</scope>
    <source>
        <strain evidence="10 11">F0399</strain>
    </source>
</reference>
<keyword evidence="11" id="KW-1185">Reference proteome</keyword>
<keyword evidence="3 8" id="KW-0436">Ligase</keyword>
<dbReference type="InterPro" id="IPR035686">
    <property type="entry name" value="CPSase_GATase1"/>
</dbReference>
<evidence type="ECO:0000256" key="4">
    <source>
        <dbReference type="ARBA" id="ARBA00022741"/>
    </source>
</evidence>
<feature type="binding site" evidence="8">
    <location>
        <position position="45"/>
    </location>
    <ligand>
        <name>L-glutamine</name>
        <dbReference type="ChEBI" id="CHEBI:58359"/>
    </ligand>
</feature>
<feature type="active site" evidence="8">
    <location>
        <position position="335"/>
    </location>
</feature>
<dbReference type="InterPro" id="IPR006274">
    <property type="entry name" value="CarbamoylP_synth_ssu"/>
</dbReference>
<feature type="binding site" evidence="8">
    <location>
        <position position="293"/>
    </location>
    <ligand>
        <name>L-glutamine</name>
        <dbReference type="ChEBI" id="CHEBI:58359"/>
    </ligand>
</feature>
<evidence type="ECO:0000313" key="10">
    <source>
        <dbReference type="EMBL" id="EFW30512.1"/>
    </source>
</evidence>
<feature type="active site" description="Nucleophile" evidence="8">
    <location>
        <position position="248"/>
    </location>
</feature>
<keyword evidence="6 8" id="KW-0315">Glutamine amidotransferase</keyword>
<comment type="pathway">
    <text evidence="8">Pyrimidine metabolism; UMP biosynthesis via de novo pathway; (S)-dihydroorotate from bicarbonate: step 1/3.</text>
</comment>
<keyword evidence="4 8" id="KW-0547">Nucleotide-binding</keyword>
<evidence type="ECO:0000256" key="3">
    <source>
        <dbReference type="ARBA" id="ARBA00022598"/>
    </source>
</evidence>
<dbReference type="InterPro" id="IPR036480">
    <property type="entry name" value="CarbP_synth_ssu_N_sf"/>
</dbReference>
<evidence type="ECO:0000313" key="11">
    <source>
        <dbReference type="Proteomes" id="UP000004633"/>
    </source>
</evidence>
<dbReference type="Pfam" id="PF00117">
    <property type="entry name" value="GATase"/>
    <property type="match status" value="1"/>
</dbReference>
<evidence type="ECO:0000256" key="8">
    <source>
        <dbReference type="HAMAP-Rule" id="MF_01209"/>
    </source>
</evidence>
<proteinExistence type="inferred from homology"/>
<dbReference type="UniPathway" id="UPA00070">
    <property type="reaction ID" value="UER00115"/>
</dbReference>
<evidence type="ECO:0000256" key="1">
    <source>
        <dbReference type="ARBA" id="ARBA00005077"/>
    </source>
</evidence>
<dbReference type="PROSITE" id="PS51273">
    <property type="entry name" value="GATASE_TYPE_1"/>
    <property type="match status" value="1"/>
</dbReference>
<comment type="catalytic activity">
    <reaction evidence="7 8">
        <text>hydrogencarbonate + L-glutamine + 2 ATP + H2O = carbamoyl phosphate + L-glutamate + 2 ADP + phosphate + 2 H(+)</text>
        <dbReference type="Rhea" id="RHEA:18633"/>
        <dbReference type="ChEBI" id="CHEBI:15377"/>
        <dbReference type="ChEBI" id="CHEBI:15378"/>
        <dbReference type="ChEBI" id="CHEBI:17544"/>
        <dbReference type="ChEBI" id="CHEBI:29985"/>
        <dbReference type="ChEBI" id="CHEBI:30616"/>
        <dbReference type="ChEBI" id="CHEBI:43474"/>
        <dbReference type="ChEBI" id="CHEBI:58228"/>
        <dbReference type="ChEBI" id="CHEBI:58359"/>
        <dbReference type="ChEBI" id="CHEBI:456216"/>
        <dbReference type="EC" id="6.3.5.5"/>
    </reaction>
</comment>
<dbReference type="Gene3D" id="3.50.30.20">
    <property type="entry name" value="Carbamoyl-phosphate synthase small subunit, N-terminal domain"/>
    <property type="match status" value="1"/>
</dbReference>
<dbReference type="NCBIfam" id="NF009475">
    <property type="entry name" value="PRK12838.1"/>
    <property type="match status" value="1"/>
</dbReference>
<dbReference type="SUPFAM" id="SSF52317">
    <property type="entry name" value="Class I glutamine amidotransferase-like"/>
    <property type="match status" value="1"/>
</dbReference>
<feature type="binding site" evidence="8">
    <location>
        <position position="290"/>
    </location>
    <ligand>
        <name>L-glutamine</name>
        <dbReference type="ChEBI" id="CHEBI:58359"/>
    </ligand>
</feature>
<dbReference type="SUPFAM" id="SSF52021">
    <property type="entry name" value="Carbamoyl phosphate synthetase, small subunit N-terminal domain"/>
    <property type="match status" value="1"/>
</dbReference>